<evidence type="ECO:0000256" key="9">
    <source>
        <dbReference type="HAMAP-Rule" id="MF_00464"/>
    </source>
</evidence>
<comment type="pathway">
    <text evidence="9">Amine and polyamine biosynthesis; S-adenosylmethioninamine biosynthesis; S-adenosylmethioninamine from S-adenosyl-L-methionine: step 1/1.</text>
</comment>
<dbReference type="EMBL" id="AY458648">
    <property type="protein sequence ID" value="AAR38310.1"/>
    <property type="molecule type" value="Genomic_DNA"/>
</dbReference>
<comment type="catalytic activity">
    <reaction evidence="9">
        <text>S-adenosyl-L-methionine + H(+) = S-adenosyl 3-(methylsulfanyl)propylamine + CO2</text>
        <dbReference type="Rhea" id="RHEA:15981"/>
        <dbReference type="ChEBI" id="CHEBI:15378"/>
        <dbReference type="ChEBI" id="CHEBI:16526"/>
        <dbReference type="ChEBI" id="CHEBI:57443"/>
        <dbReference type="ChEBI" id="CHEBI:59789"/>
        <dbReference type="EC" id="4.1.1.50"/>
    </reaction>
</comment>
<evidence type="ECO:0000256" key="5">
    <source>
        <dbReference type="ARBA" id="ARBA00023145"/>
    </source>
</evidence>
<dbReference type="GO" id="GO:0004014">
    <property type="term" value="F:adenosylmethionine decarboxylase activity"/>
    <property type="evidence" value="ECO:0007669"/>
    <property type="project" value="UniProtKB-UniRule"/>
</dbReference>
<accession>Q6SFB2</accession>
<feature type="chain" id="PRO_5023312321" description="S-adenosylmethionine decarboxylase beta chain" evidence="9">
    <location>
        <begin position="1"/>
        <end position="65"/>
    </location>
</feature>
<evidence type="ECO:0000256" key="8">
    <source>
        <dbReference type="ARBA" id="ARBA00023317"/>
    </source>
</evidence>
<feature type="site" description="Cleavage (non-hydrolytic); by autolysis" evidence="9">
    <location>
        <begin position="65"/>
        <end position="66"/>
    </location>
</feature>
<keyword evidence="2 9" id="KW-0068">Autocatalytic cleavage</keyword>
<keyword evidence="3 9" id="KW-0745">Spermidine biosynthesis</keyword>
<evidence type="ECO:0000256" key="6">
    <source>
        <dbReference type="ARBA" id="ARBA00023239"/>
    </source>
</evidence>
<comment type="cofactor">
    <cofactor evidence="9">
        <name>pyruvate</name>
        <dbReference type="ChEBI" id="CHEBI:15361"/>
    </cofactor>
    <text evidence="9">Binds 1 pyruvoyl group covalently per subunit.</text>
</comment>
<keyword evidence="4 9" id="KW-0620">Polyamine biosynthesis</keyword>
<dbReference type="AlphaFoldDB" id="Q6SFB2"/>
<dbReference type="Gene3D" id="3.60.90.10">
    <property type="entry name" value="S-adenosylmethionine decarboxylase"/>
    <property type="match status" value="1"/>
</dbReference>
<dbReference type="GO" id="GO:0008295">
    <property type="term" value="P:spermidine biosynthetic process"/>
    <property type="evidence" value="ECO:0007669"/>
    <property type="project" value="UniProtKB-UniRule"/>
</dbReference>
<dbReference type="EC" id="4.1.1.50" evidence="9"/>
<feature type="active site" description="Proton acceptor; for processing activity" evidence="9">
    <location>
        <position position="71"/>
    </location>
</feature>
<reference evidence="10" key="2">
    <citation type="submission" date="2003-12" db="EMBL/GenBank/DDBJ databases">
        <title>Monterey Bay Coastal Ocean Microbial Observatory environmental clone sequencing.</title>
        <authorList>
            <person name="DeLong E.F."/>
        </authorList>
    </citation>
    <scope>NUCLEOTIDE SEQUENCE</scope>
</reference>
<evidence type="ECO:0000256" key="1">
    <source>
        <dbReference type="ARBA" id="ARBA00022793"/>
    </source>
</evidence>
<dbReference type="NCBIfam" id="TIGR03330">
    <property type="entry name" value="SAM_DCase_Bsu"/>
    <property type="match status" value="1"/>
</dbReference>
<gene>
    <name evidence="10" type="primary">speD</name>
    <name evidence="9" type="synonym">speH</name>
    <name evidence="10" type="ORF">MBMO_EBAC000-69B03.59</name>
</gene>
<comment type="subunit">
    <text evidence="9">Heterotetramer of two alpha and two beta chains arranged as a dimer of alpha/beta heterodimers.</text>
</comment>
<dbReference type="Pfam" id="PF02675">
    <property type="entry name" value="AdoMet_dc"/>
    <property type="match status" value="1"/>
</dbReference>
<keyword evidence="5 9" id="KW-0865">Zymogen</keyword>
<dbReference type="UniPathway" id="UPA00331">
    <property type="reaction ID" value="UER00451"/>
</dbReference>
<dbReference type="PANTHER" id="PTHR33866:SF2">
    <property type="entry name" value="S-ADENOSYLMETHIONINE DECARBOXYLASE PROENZYME"/>
    <property type="match status" value="1"/>
</dbReference>
<evidence type="ECO:0000256" key="3">
    <source>
        <dbReference type="ARBA" id="ARBA00023066"/>
    </source>
</evidence>
<organism evidence="10">
    <name type="scientific">uncultured marine bacterium 581</name>
    <dbReference type="NCBI Taxonomy" id="257401"/>
    <lineage>
        <taxon>Bacteria</taxon>
        <taxon>environmental samples</taxon>
    </lineage>
</organism>
<keyword evidence="1 9" id="KW-0210">Decarboxylase</keyword>
<reference evidence="10" key="1">
    <citation type="submission" date="2003-11" db="EMBL/GenBank/DDBJ databases">
        <authorList>
            <person name="Heidelberg J.F."/>
            <person name="Eisen J.A."/>
            <person name="Nelson W.C."/>
            <person name="DeLong E.F."/>
        </authorList>
    </citation>
    <scope>NUCLEOTIDE SEQUENCE</scope>
</reference>
<keyword evidence="6 9" id="KW-0456">Lyase</keyword>
<comment type="function">
    <text evidence="9">Catalyzes the decarboxylation of S-adenosylmethionine to S-adenosylmethioninamine (dcAdoMet), the propylamine donor required for the synthesis of the polyamines spermine and spermidine from the diamine putrescine.</text>
</comment>
<dbReference type="InterPro" id="IPR017716">
    <property type="entry name" value="S-AdoMet_deCOase_pro-enz"/>
</dbReference>
<evidence type="ECO:0000256" key="4">
    <source>
        <dbReference type="ARBA" id="ARBA00023115"/>
    </source>
</evidence>
<feature type="active site" description="Schiff-base intermediate with substrate; via pyruvic acid" evidence="9">
    <location>
        <position position="66"/>
    </location>
</feature>
<comment type="similarity">
    <text evidence="9">Belongs to the prokaryotic AdoMetDC family. Type 1 subfamily.</text>
</comment>
<keyword evidence="8 9" id="KW-0670">Pyruvate</keyword>
<dbReference type="SUPFAM" id="SSF56276">
    <property type="entry name" value="S-adenosylmethionine decarboxylase"/>
    <property type="match status" value="1"/>
</dbReference>
<evidence type="ECO:0000313" key="10">
    <source>
        <dbReference type="EMBL" id="AAR38310.1"/>
    </source>
</evidence>
<name>Q6SFB2_9BACT</name>
<comment type="caution">
    <text evidence="9">Lacks conserved residue(s) required for the propagation of feature annotation.</text>
</comment>
<keyword evidence="9" id="KW-0949">S-adenosyl-L-methionine</keyword>
<feature type="chain" id="PRO_5023312320" description="S-adenosylmethionine decarboxylase alpha chain" evidence="9">
    <location>
        <begin position="66"/>
        <end position="127"/>
    </location>
</feature>
<dbReference type="GO" id="GO:0005829">
    <property type="term" value="C:cytosol"/>
    <property type="evidence" value="ECO:0007669"/>
    <property type="project" value="TreeGrafter"/>
</dbReference>
<comment type="PTM">
    <text evidence="9">Is synthesized initially as an inactive proenzyme. Formation of the active enzyme involves a self-maturation process in which the active site pyruvoyl group is generated from an internal serine residue via an autocatalytic post-translational modification. Two non-identical subunits are generated from the proenzyme in this reaction, and the pyruvate is formed at the N-terminus of the alpha chain, which is derived from the carboxyl end of the proenzyme. The post-translation cleavage follows an unusual pathway, termed non-hydrolytic serinolysis, in which the side chain hydroxyl group of the serine supplies its oxygen atom to form the C-terminus of the beta chain, while the remainder of the serine residue undergoes an oxidative deamination to produce ammonia and the pyruvoyl group blocking the N-terminus of the alpha chain.</text>
</comment>
<keyword evidence="7 9" id="KW-0704">Schiff base</keyword>
<proteinExistence type="inferred from homology"/>
<evidence type="ECO:0000256" key="7">
    <source>
        <dbReference type="ARBA" id="ARBA00023270"/>
    </source>
</evidence>
<dbReference type="InterPro" id="IPR016067">
    <property type="entry name" value="S-AdoMet_deCO2ase_core"/>
</dbReference>
<protein>
    <recommendedName>
        <fullName evidence="9">S-adenosylmethionine decarboxylase proenzyme</fullName>
        <shortName evidence="9">AdoMetDC</shortName>
        <shortName evidence="9">SAMDC</shortName>
        <ecNumber evidence="9">4.1.1.50</ecNumber>
    </recommendedName>
    <component>
        <recommendedName>
            <fullName evidence="9">S-adenosylmethionine decarboxylase beta chain</fullName>
        </recommendedName>
    </component>
    <component>
        <recommendedName>
            <fullName evidence="9">S-adenosylmethionine decarboxylase alpha chain</fullName>
        </recommendedName>
    </component>
</protein>
<feature type="modified residue" description="Pyruvic acid (Ser); by autocatalysis" evidence="9">
    <location>
        <position position="66"/>
    </location>
</feature>
<evidence type="ECO:0000256" key="2">
    <source>
        <dbReference type="ARBA" id="ARBA00022813"/>
    </source>
</evidence>
<dbReference type="HAMAP" id="MF_00464">
    <property type="entry name" value="AdoMetDC_1"/>
    <property type="match status" value="1"/>
</dbReference>
<sequence length="127" mass="13838">MGSTETYGDHFLVDLHGCDASVIGSVEPTQEALLAAAKRCGSTIIKYFFHQFSPTGVSGVILIAESHFSVHTWPENNFVAVDIYTSGEVMKPDIAIAFLQDAFNAQRVEVFRVTRGQIEAGAVQDDE</sequence>
<dbReference type="PANTHER" id="PTHR33866">
    <property type="entry name" value="S-ADENOSYLMETHIONINE DECARBOXYLASE PROENZYME"/>
    <property type="match status" value="1"/>
</dbReference>
<dbReference type="InterPro" id="IPR003826">
    <property type="entry name" value="AdoMetDC_fam_prok"/>
</dbReference>